<keyword evidence="2" id="KW-1185">Reference proteome</keyword>
<dbReference type="AlphaFoldDB" id="A0A6V8KJF0"/>
<reference evidence="1 2" key="2">
    <citation type="submission" date="2020-03" db="EMBL/GenBank/DDBJ databases">
        <authorList>
            <person name="Ichikawa N."/>
            <person name="Kimura A."/>
            <person name="Kitahashi Y."/>
            <person name="Uohara A."/>
        </authorList>
    </citation>
    <scope>NUCLEOTIDE SEQUENCE [LARGE SCALE GENOMIC DNA]</scope>
    <source>
        <strain evidence="1 2">NBRC 108639</strain>
    </source>
</reference>
<name>A0A6V8KJF0_9ACTN</name>
<dbReference type="Proteomes" id="UP000482800">
    <property type="component" value="Unassembled WGS sequence"/>
</dbReference>
<gene>
    <name evidence="1" type="ORF">Phou_077300</name>
</gene>
<reference evidence="1 2" key="1">
    <citation type="submission" date="2020-03" db="EMBL/GenBank/DDBJ databases">
        <title>Whole genome shotgun sequence of Phytohabitans houttuyneae NBRC 108639.</title>
        <authorList>
            <person name="Komaki H."/>
            <person name="Tamura T."/>
        </authorList>
    </citation>
    <scope>NUCLEOTIDE SEQUENCE [LARGE SCALE GENOMIC DNA]</scope>
    <source>
        <strain evidence="1 2">NBRC 108639</strain>
    </source>
</reference>
<sequence length="122" mass="13032">MPARIDPLACAPPIPPERPEIVVKVDAGGHSRDLFSVRLMYGVGGSSRYGGEVRMAYDASREAFVYRLPAVTRDKVGGEARSISLSAVIEAGSSYLGLLEPPTTAYISFASYCLTTPDAPRP</sequence>
<comment type="caution">
    <text evidence="1">The sequence shown here is derived from an EMBL/GenBank/DDBJ whole genome shotgun (WGS) entry which is preliminary data.</text>
</comment>
<evidence type="ECO:0000313" key="1">
    <source>
        <dbReference type="EMBL" id="GFJ83550.1"/>
    </source>
</evidence>
<proteinExistence type="predicted"/>
<protein>
    <submittedName>
        <fullName evidence="1">Uncharacterized protein</fullName>
    </submittedName>
</protein>
<evidence type="ECO:0000313" key="2">
    <source>
        <dbReference type="Proteomes" id="UP000482800"/>
    </source>
</evidence>
<organism evidence="1 2">
    <name type="scientific">Phytohabitans houttuyneae</name>
    <dbReference type="NCBI Taxonomy" id="1076126"/>
    <lineage>
        <taxon>Bacteria</taxon>
        <taxon>Bacillati</taxon>
        <taxon>Actinomycetota</taxon>
        <taxon>Actinomycetes</taxon>
        <taxon>Micromonosporales</taxon>
        <taxon>Micromonosporaceae</taxon>
    </lineage>
</organism>
<dbReference type="EMBL" id="BLPF01000003">
    <property type="protein sequence ID" value="GFJ83550.1"/>
    <property type="molecule type" value="Genomic_DNA"/>
</dbReference>
<accession>A0A6V8KJF0</accession>